<dbReference type="OrthoDB" id="17255at2759"/>
<gene>
    <name evidence="1" type="ORF">M407DRAFT_23498</name>
</gene>
<reference evidence="1 2" key="1">
    <citation type="submission" date="2014-04" db="EMBL/GenBank/DDBJ databases">
        <authorList>
            <consortium name="DOE Joint Genome Institute"/>
            <person name="Kuo A."/>
            <person name="Girlanda M."/>
            <person name="Perotto S."/>
            <person name="Kohler A."/>
            <person name="Nagy L.G."/>
            <person name="Floudas D."/>
            <person name="Copeland A."/>
            <person name="Barry K.W."/>
            <person name="Cichocki N."/>
            <person name="Veneault-Fourrey C."/>
            <person name="LaButti K."/>
            <person name="Lindquist E.A."/>
            <person name="Lipzen A."/>
            <person name="Lundell T."/>
            <person name="Morin E."/>
            <person name="Murat C."/>
            <person name="Sun H."/>
            <person name="Tunlid A."/>
            <person name="Henrissat B."/>
            <person name="Grigoriev I.V."/>
            <person name="Hibbett D.S."/>
            <person name="Martin F."/>
            <person name="Nordberg H.P."/>
            <person name="Cantor M.N."/>
            <person name="Hua S.X."/>
        </authorList>
    </citation>
    <scope>NUCLEOTIDE SEQUENCE [LARGE SCALE GENOMIC DNA]</scope>
    <source>
        <strain evidence="1 2">MUT 4182</strain>
    </source>
</reference>
<evidence type="ECO:0000313" key="1">
    <source>
        <dbReference type="EMBL" id="KIO27324.1"/>
    </source>
</evidence>
<dbReference type="HOGENOM" id="CLU_1295256_0_0_1"/>
<proteinExistence type="predicted"/>
<dbReference type="STRING" id="1051891.A0A0C3QL90"/>
<dbReference type="Proteomes" id="UP000054248">
    <property type="component" value="Unassembled WGS sequence"/>
</dbReference>
<evidence type="ECO:0000313" key="2">
    <source>
        <dbReference type="Proteomes" id="UP000054248"/>
    </source>
</evidence>
<name>A0A0C3QL90_9AGAM</name>
<reference evidence="2" key="2">
    <citation type="submission" date="2015-01" db="EMBL/GenBank/DDBJ databases">
        <title>Evolutionary Origins and Diversification of the Mycorrhizal Mutualists.</title>
        <authorList>
            <consortium name="DOE Joint Genome Institute"/>
            <consortium name="Mycorrhizal Genomics Consortium"/>
            <person name="Kohler A."/>
            <person name="Kuo A."/>
            <person name="Nagy L.G."/>
            <person name="Floudas D."/>
            <person name="Copeland A."/>
            <person name="Barry K.W."/>
            <person name="Cichocki N."/>
            <person name="Veneault-Fourrey C."/>
            <person name="LaButti K."/>
            <person name="Lindquist E.A."/>
            <person name="Lipzen A."/>
            <person name="Lundell T."/>
            <person name="Morin E."/>
            <person name="Murat C."/>
            <person name="Riley R."/>
            <person name="Ohm R."/>
            <person name="Sun H."/>
            <person name="Tunlid A."/>
            <person name="Henrissat B."/>
            <person name="Grigoriev I.V."/>
            <person name="Hibbett D.S."/>
            <person name="Martin F."/>
        </authorList>
    </citation>
    <scope>NUCLEOTIDE SEQUENCE [LARGE SCALE GENOMIC DNA]</scope>
    <source>
        <strain evidence="2">MUT 4182</strain>
    </source>
</reference>
<organism evidence="1 2">
    <name type="scientific">Tulasnella calospora MUT 4182</name>
    <dbReference type="NCBI Taxonomy" id="1051891"/>
    <lineage>
        <taxon>Eukaryota</taxon>
        <taxon>Fungi</taxon>
        <taxon>Dikarya</taxon>
        <taxon>Basidiomycota</taxon>
        <taxon>Agaricomycotina</taxon>
        <taxon>Agaricomycetes</taxon>
        <taxon>Cantharellales</taxon>
        <taxon>Tulasnellaceae</taxon>
        <taxon>Tulasnella</taxon>
    </lineage>
</organism>
<dbReference type="AlphaFoldDB" id="A0A0C3QL90"/>
<keyword evidence="2" id="KW-1185">Reference proteome</keyword>
<dbReference type="EMBL" id="KN823011">
    <property type="protein sequence ID" value="KIO27324.1"/>
    <property type="molecule type" value="Genomic_DNA"/>
</dbReference>
<sequence length="213" mass="23898">MFSAAKRFLSREPAHDTPPLQITKIFDAVRTWLVIVDAKTRVAITARDFNKMFLIDPKIHVGESDTYGGKIEISFPADSGCEPLNIPLRPTQDWLENWRMVNNVIVWESNSDGYVVVSLDPDAVYGPDTPSKTLSRFLGRTVLLVLKAPKLRWVLPTTNFPNLRASAMFRDGYPILVANDSSFEDIAKQVRMAANAEGDGEDTFKIHGFNNEV</sequence>
<accession>A0A0C3QL90</accession>
<protein>
    <submittedName>
        <fullName evidence="1">Uncharacterized protein</fullName>
    </submittedName>
</protein>